<keyword evidence="9 10" id="KW-0472">Membrane</keyword>
<keyword evidence="3 10" id="KW-0813">Transport</keyword>
<dbReference type="PIRSF" id="PIRSF006291">
    <property type="entry name" value="GspM"/>
    <property type="match status" value="1"/>
</dbReference>
<gene>
    <name evidence="12" type="ORF">HNR75_000444</name>
</gene>
<dbReference type="InterPro" id="IPR023229">
    <property type="entry name" value="T2SS_M_periplasmic_sf"/>
</dbReference>
<keyword evidence="8 11" id="KW-1133">Transmembrane helix</keyword>
<evidence type="ECO:0000256" key="1">
    <source>
        <dbReference type="ARBA" id="ARBA00004377"/>
    </source>
</evidence>
<keyword evidence="4 10" id="KW-1003">Cell membrane</keyword>
<dbReference type="AlphaFoldDB" id="A0A841G9G8"/>
<evidence type="ECO:0000256" key="6">
    <source>
        <dbReference type="ARBA" id="ARBA00022692"/>
    </source>
</evidence>
<evidence type="ECO:0000256" key="2">
    <source>
        <dbReference type="ARBA" id="ARBA00010637"/>
    </source>
</evidence>
<evidence type="ECO:0000256" key="8">
    <source>
        <dbReference type="ARBA" id="ARBA00022989"/>
    </source>
</evidence>
<protein>
    <recommendedName>
        <fullName evidence="10">Type II secretion system protein M</fullName>
        <shortName evidence="10">T2SS protein M</shortName>
    </recommendedName>
    <alternativeName>
        <fullName evidence="10">General secretion pathway protein M</fullName>
    </alternativeName>
</protein>
<dbReference type="GO" id="GO:0015627">
    <property type="term" value="C:type II protein secretion system complex"/>
    <property type="evidence" value="ECO:0007669"/>
    <property type="project" value="InterPro"/>
</dbReference>
<dbReference type="SUPFAM" id="SSF103054">
    <property type="entry name" value="General secretion pathway protein M, EpsM"/>
    <property type="match status" value="1"/>
</dbReference>
<dbReference type="Proteomes" id="UP000585721">
    <property type="component" value="Unassembled WGS sequence"/>
</dbReference>
<dbReference type="GO" id="GO:0005886">
    <property type="term" value="C:plasma membrane"/>
    <property type="evidence" value="ECO:0007669"/>
    <property type="project" value="UniProtKB-SubCell"/>
</dbReference>
<keyword evidence="5 10" id="KW-0997">Cell inner membrane</keyword>
<dbReference type="Gene3D" id="3.30.1360.100">
    <property type="entry name" value="General secretion pathway protein M, EpsM"/>
    <property type="match status" value="1"/>
</dbReference>
<dbReference type="EMBL" id="JACHGR010000001">
    <property type="protein sequence ID" value="MBB6054579.1"/>
    <property type="molecule type" value="Genomic_DNA"/>
</dbReference>
<keyword evidence="7 10" id="KW-0653">Protein transport</keyword>
<feature type="transmembrane region" description="Helical" evidence="11">
    <location>
        <begin position="15"/>
        <end position="34"/>
    </location>
</feature>
<evidence type="ECO:0000313" key="12">
    <source>
        <dbReference type="EMBL" id="MBB6054579.1"/>
    </source>
</evidence>
<organism evidence="12 13">
    <name type="scientific">Tolumonas osonensis</name>
    <dbReference type="NCBI Taxonomy" id="675874"/>
    <lineage>
        <taxon>Bacteria</taxon>
        <taxon>Pseudomonadati</taxon>
        <taxon>Pseudomonadota</taxon>
        <taxon>Gammaproteobacteria</taxon>
        <taxon>Aeromonadales</taxon>
        <taxon>Aeromonadaceae</taxon>
        <taxon>Tolumonas</taxon>
    </lineage>
</organism>
<dbReference type="Pfam" id="PF04612">
    <property type="entry name" value="T2SSM"/>
    <property type="match status" value="1"/>
</dbReference>
<evidence type="ECO:0000256" key="10">
    <source>
        <dbReference type="PIRNR" id="PIRNR006291"/>
    </source>
</evidence>
<evidence type="ECO:0000256" key="11">
    <source>
        <dbReference type="SAM" id="Phobius"/>
    </source>
</evidence>
<keyword evidence="6 11" id="KW-0812">Transmembrane</keyword>
<keyword evidence="13" id="KW-1185">Reference proteome</keyword>
<dbReference type="RefSeq" id="WP_188025370.1">
    <property type="nucleotide sequence ID" value="NZ_JACHGR010000001.1"/>
</dbReference>
<comment type="caution">
    <text evidence="12">The sequence shown here is derived from an EMBL/GenBank/DDBJ whole genome shotgun (WGS) entry which is preliminary data.</text>
</comment>
<reference evidence="12 13" key="1">
    <citation type="submission" date="2020-08" db="EMBL/GenBank/DDBJ databases">
        <title>Genomic Encyclopedia of Type Strains, Phase IV (KMG-IV): sequencing the most valuable type-strain genomes for metagenomic binning, comparative biology and taxonomic classification.</title>
        <authorList>
            <person name="Goeker M."/>
        </authorList>
    </citation>
    <scope>NUCLEOTIDE SEQUENCE [LARGE SCALE GENOMIC DNA]</scope>
    <source>
        <strain evidence="12 13">DSM 22975</strain>
    </source>
</reference>
<evidence type="ECO:0000313" key="13">
    <source>
        <dbReference type="Proteomes" id="UP000585721"/>
    </source>
</evidence>
<comment type="similarity">
    <text evidence="2 10">Belongs to the GSP M family.</text>
</comment>
<accession>A0A841G9G8</accession>
<sequence length="159" mass="18221">MKQWWQNLTTRERQIVLAGGLMLLLVILYQNLWSPLQQHLRLQRNQVQQLQQQLGWMQQQAPLVRQLKRAPSPGASRTGDITGTLSNSSQAYQIALKRIQPQGDNALVEIDITGFDQLVNWLGMLEQQHGITPQQIDLQRTGEPGKIQVKRLLLGRNKE</sequence>
<comment type="subcellular location">
    <subcellularLocation>
        <location evidence="1">Cell inner membrane</location>
        <topology evidence="1">Single-pass membrane protein</topology>
    </subcellularLocation>
</comment>
<proteinExistence type="inferred from homology"/>
<evidence type="ECO:0000256" key="9">
    <source>
        <dbReference type="ARBA" id="ARBA00023136"/>
    </source>
</evidence>
<evidence type="ECO:0000256" key="3">
    <source>
        <dbReference type="ARBA" id="ARBA00022448"/>
    </source>
</evidence>
<evidence type="ECO:0000256" key="4">
    <source>
        <dbReference type="ARBA" id="ARBA00022475"/>
    </source>
</evidence>
<dbReference type="InterPro" id="IPR007690">
    <property type="entry name" value="T2SS_GspM"/>
</dbReference>
<name>A0A841G9G8_9GAMM</name>
<dbReference type="GO" id="GO:0015628">
    <property type="term" value="P:protein secretion by the type II secretion system"/>
    <property type="evidence" value="ECO:0007669"/>
    <property type="project" value="InterPro"/>
</dbReference>
<comment type="function">
    <text evidence="10">Inner membrane component of the type II secretion system required for the energy-dependent secretion of extracellular factors such as proteases and toxins from the periplasm.</text>
</comment>
<evidence type="ECO:0000256" key="7">
    <source>
        <dbReference type="ARBA" id="ARBA00022927"/>
    </source>
</evidence>
<evidence type="ECO:0000256" key="5">
    <source>
        <dbReference type="ARBA" id="ARBA00022519"/>
    </source>
</evidence>